<evidence type="ECO:0000313" key="4">
    <source>
        <dbReference type="Proteomes" id="UP000198407"/>
    </source>
</evidence>
<proteinExistence type="inferred from homology"/>
<name>A0A239JYW7_9PSED</name>
<sequence>MNTEHPKRIWVTGAGDGLGHALALHLLTLGHQVAVSGRAPLAPLPEQLAGQCLILDGDLSDSAHAERMTQCIQEHWGALDTLILNAGTCDYLDDQAQGTAMLEALIASNLAASRNGLDSALPLLVAGQQAHVVGILSSLTALQQHESSQWPTAQNSLGQWFSEARARLSPMEIDLTLVAPQTLKKPITQSIALPQQWTAESAALAIIDRLPLRMPEMVLEALSMSSLWPLRR</sequence>
<dbReference type="PANTHER" id="PTHR44196:SF1">
    <property type="entry name" value="DEHYDROGENASE_REDUCTASE SDR FAMILY MEMBER 7B"/>
    <property type="match status" value="1"/>
</dbReference>
<dbReference type="Gene3D" id="3.40.50.720">
    <property type="entry name" value="NAD(P)-binding Rossmann-like Domain"/>
    <property type="match status" value="1"/>
</dbReference>
<reference evidence="4" key="1">
    <citation type="submission" date="2017-06" db="EMBL/GenBank/DDBJ databases">
        <authorList>
            <person name="Varghese N."/>
            <person name="Submissions S."/>
        </authorList>
    </citation>
    <scope>NUCLEOTIDE SEQUENCE [LARGE SCALE GENOMIC DNA]</scope>
    <source>
        <strain evidence="4">DSM 22348</strain>
    </source>
</reference>
<protein>
    <submittedName>
        <fullName evidence="3">Short-chain dehydrogenase</fullName>
    </submittedName>
</protein>
<dbReference type="PANTHER" id="PTHR44196">
    <property type="entry name" value="DEHYDROGENASE/REDUCTASE SDR FAMILY MEMBER 7B"/>
    <property type="match status" value="1"/>
</dbReference>
<organism evidence="3 4">
    <name type="scientific">Pseudomonas japonica</name>
    <dbReference type="NCBI Taxonomy" id="256466"/>
    <lineage>
        <taxon>Bacteria</taxon>
        <taxon>Pseudomonadati</taxon>
        <taxon>Pseudomonadota</taxon>
        <taxon>Gammaproteobacteria</taxon>
        <taxon>Pseudomonadales</taxon>
        <taxon>Pseudomonadaceae</taxon>
        <taxon>Pseudomonas</taxon>
    </lineage>
</organism>
<dbReference type="GO" id="GO:0016491">
    <property type="term" value="F:oxidoreductase activity"/>
    <property type="evidence" value="ECO:0007669"/>
    <property type="project" value="UniProtKB-KW"/>
</dbReference>
<gene>
    <name evidence="3" type="ORF">SAMN05444352_12444</name>
</gene>
<dbReference type="OrthoDB" id="335726at2"/>
<accession>A0A239JYW7</accession>
<dbReference type="RefSeq" id="WP_084702837.1">
    <property type="nucleotide sequence ID" value="NZ_FZOL01000024.1"/>
</dbReference>
<dbReference type="EMBL" id="FZOL01000024">
    <property type="protein sequence ID" value="SNT10603.1"/>
    <property type="molecule type" value="Genomic_DNA"/>
</dbReference>
<evidence type="ECO:0000313" key="3">
    <source>
        <dbReference type="EMBL" id="SNT10603.1"/>
    </source>
</evidence>
<dbReference type="SUPFAM" id="SSF51735">
    <property type="entry name" value="NAD(P)-binding Rossmann-fold domains"/>
    <property type="match status" value="1"/>
</dbReference>
<dbReference type="InterPro" id="IPR002347">
    <property type="entry name" value="SDR_fam"/>
</dbReference>
<dbReference type="PRINTS" id="PR00081">
    <property type="entry name" value="GDHRDH"/>
</dbReference>
<dbReference type="GO" id="GO:0016020">
    <property type="term" value="C:membrane"/>
    <property type="evidence" value="ECO:0007669"/>
    <property type="project" value="TreeGrafter"/>
</dbReference>
<keyword evidence="4" id="KW-1185">Reference proteome</keyword>
<keyword evidence="2" id="KW-0560">Oxidoreductase</keyword>
<comment type="similarity">
    <text evidence="1">Belongs to the short-chain dehydrogenases/reductases (SDR) family.</text>
</comment>
<dbReference type="InterPro" id="IPR036291">
    <property type="entry name" value="NAD(P)-bd_dom_sf"/>
</dbReference>
<dbReference type="Pfam" id="PF00106">
    <property type="entry name" value="adh_short"/>
    <property type="match status" value="1"/>
</dbReference>
<dbReference type="STRING" id="1215104.GCA_000730585_01789"/>
<evidence type="ECO:0000256" key="2">
    <source>
        <dbReference type="ARBA" id="ARBA00023002"/>
    </source>
</evidence>
<dbReference type="AlphaFoldDB" id="A0A239JYW7"/>
<evidence type="ECO:0000256" key="1">
    <source>
        <dbReference type="ARBA" id="ARBA00006484"/>
    </source>
</evidence>
<dbReference type="Proteomes" id="UP000198407">
    <property type="component" value="Unassembled WGS sequence"/>
</dbReference>